<dbReference type="KEGG" id="aeh:Mlg_0259"/>
<reference evidence="3" key="1">
    <citation type="submission" date="2006-08" db="EMBL/GenBank/DDBJ databases">
        <title>Complete sequence of Alkalilimnicola ehrilichei MLHE-1.</title>
        <authorList>
            <person name="Copeland A."/>
            <person name="Lucas S."/>
            <person name="Lapidus A."/>
            <person name="Barry K."/>
            <person name="Detter J.C."/>
            <person name="Glavina del Rio T."/>
            <person name="Hammon N."/>
            <person name="Israni S."/>
            <person name="Dalin E."/>
            <person name="Tice H."/>
            <person name="Pitluck S."/>
            <person name="Sims D."/>
            <person name="Brettin T."/>
            <person name="Bruce D."/>
            <person name="Han C."/>
            <person name="Tapia R."/>
            <person name="Gilna P."/>
            <person name="Schmutz J."/>
            <person name="Larimer F."/>
            <person name="Land M."/>
            <person name="Hauser L."/>
            <person name="Kyrpides N."/>
            <person name="Mikhailova N."/>
            <person name="Oremland R.S."/>
            <person name="Hoeft S.E."/>
            <person name="Switzer-Blum J."/>
            <person name="Kulp T."/>
            <person name="King G."/>
            <person name="Tabita R."/>
            <person name="Witte B."/>
            <person name="Santini J.M."/>
            <person name="Basu P."/>
            <person name="Hollibaugh J.T."/>
            <person name="Xie G."/>
            <person name="Stolz J.F."/>
            <person name="Richardson P."/>
        </authorList>
    </citation>
    <scope>NUCLEOTIDE SEQUENCE [LARGE SCALE GENOMIC DNA]</scope>
    <source>
        <strain evidence="3">ATCC BAA-1101 / DSM 17681 / MLHE-1</strain>
    </source>
</reference>
<dbReference type="PROSITE" id="PS51257">
    <property type="entry name" value="PROKAR_LIPOPROTEIN"/>
    <property type="match status" value="1"/>
</dbReference>
<dbReference type="Proteomes" id="UP000001962">
    <property type="component" value="Chromosome"/>
</dbReference>
<dbReference type="RefSeq" id="WP_011628010.1">
    <property type="nucleotide sequence ID" value="NC_008340.1"/>
</dbReference>
<evidence type="ECO:0000313" key="2">
    <source>
        <dbReference type="EMBL" id="ABI55614.1"/>
    </source>
</evidence>
<keyword evidence="3" id="KW-1185">Reference proteome</keyword>
<dbReference type="HOGENOM" id="CLU_2140584_0_0_6"/>
<name>Q0AC23_ALKEH</name>
<proteinExistence type="predicted"/>
<evidence type="ECO:0000256" key="1">
    <source>
        <dbReference type="SAM" id="MobiDB-lite"/>
    </source>
</evidence>
<dbReference type="EMBL" id="CP000453">
    <property type="protein sequence ID" value="ABI55614.1"/>
    <property type="molecule type" value="Genomic_DNA"/>
</dbReference>
<feature type="region of interest" description="Disordered" evidence="1">
    <location>
        <begin position="20"/>
        <end position="49"/>
    </location>
</feature>
<evidence type="ECO:0000313" key="3">
    <source>
        <dbReference type="Proteomes" id="UP000001962"/>
    </source>
</evidence>
<sequence>MAKGRGHYAGLAMALGMLTATGCSGNDAPDRPDAPPPPQAESETGLPEGAVKVGENLYMIPVGVTEDGYHQYTPHTTAPDRVVTTLIHYPDGEGGFTSNKREAVRGPAEPDG</sequence>
<dbReference type="AlphaFoldDB" id="Q0AC23"/>
<organism evidence="2 3">
    <name type="scientific">Alkalilimnicola ehrlichii (strain ATCC BAA-1101 / DSM 17681 / MLHE-1)</name>
    <dbReference type="NCBI Taxonomy" id="187272"/>
    <lineage>
        <taxon>Bacteria</taxon>
        <taxon>Pseudomonadati</taxon>
        <taxon>Pseudomonadota</taxon>
        <taxon>Gammaproteobacteria</taxon>
        <taxon>Chromatiales</taxon>
        <taxon>Ectothiorhodospiraceae</taxon>
        <taxon>Alkalilimnicola</taxon>
    </lineage>
</organism>
<accession>Q0AC23</accession>
<dbReference type="OrthoDB" id="9910088at2"/>
<protein>
    <submittedName>
        <fullName evidence="2">Uncharacterized protein</fullName>
    </submittedName>
</protein>
<gene>
    <name evidence="2" type="ordered locus">Mlg_0259</name>
</gene>
<feature type="region of interest" description="Disordered" evidence="1">
    <location>
        <begin position="90"/>
        <end position="112"/>
    </location>
</feature>